<organism evidence="3 4">
    <name type="scientific">Paramecium tetraurelia</name>
    <dbReference type="NCBI Taxonomy" id="5888"/>
    <lineage>
        <taxon>Eukaryota</taxon>
        <taxon>Sar</taxon>
        <taxon>Alveolata</taxon>
        <taxon>Ciliophora</taxon>
        <taxon>Intramacronucleata</taxon>
        <taxon>Oligohymenophorea</taxon>
        <taxon>Peniculida</taxon>
        <taxon>Parameciidae</taxon>
        <taxon>Paramecium</taxon>
    </lineage>
</organism>
<sequence>MNYYICLSLIPDLSLMMLDRGAISHHIMNKQVNKHKFQINLNLINVILDEKSEKHKEKIDEFQNILTFIIKEKQKYQLKLPDHSQQQNKISKINNNQKYEKSKQKQNSNIQQRDQQLEEKDKQISELINNSNKLVQQIKETQKIYHINFNLILINQKVFQTLIRLNCIIGKNIKKKNQQRMVHTNSEKEIIILSYQRIRPKRYGSLMKQNEKYLIQIDVKQKSNTIIDLQNKLFEAKKLSSPKMKNQQVLSLNQEKMLERQKKEDVALQFYKMQQLQVLYLNQMLEISELKKIISEFLRKRNIRNALAEKEKFNNQVNRILNEKQSIEVKLEDDTQTRYRKSNQINKRLLHQIKENKSFNKIRQCFRYQIIAIR</sequence>
<dbReference type="AlphaFoldDB" id="A0BPK8"/>
<feature type="compositionally biased region" description="Low complexity" evidence="2">
    <location>
        <begin position="84"/>
        <end position="97"/>
    </location>
</feature>
<keyword evidence="1" id="KW-0175">Coiled coil</keyword>
<dbReference type="GeneID" id="5013657"/>
<keyword evidence="4" id="KW-1185">Reference proteome</keyword>
<reference evidence="3 4" key="1">
    <citation type="journal article" date="2006" name="Nature">
        <title>Global trends of whole-genome duplications revealed by the ciliate Paramecium tetraurelia.</title>
        <authorList>
            <consortium name="Genoscope"/>
            <person name="Aury J.-M."/>
            <person name="Jaillon O."/>
            <person name="Duret L."/>
            <person name="Noel B."/>
            <person name="Jubin C."/>
            <person name="Porcel B.M."/>
            <person name="Segurens B."/>
            <person name="Daubin V."/>
            <person name="Anthouard V."/>
            <person name="Aiach N."/>
            <person name="Arnaiz O."/>
            <person name="Billaut A."/>
            <person name="Beisson J."/>
            <person name="Blanc I."/>
            <person name="Bouhouche K."/>
            <person name="Camara F."/>
            <person name="Duharcourt S."/>
            <person name="Guigo R."/>
            <person name="Gogendeau D."/>
            <person name="Katinka M."/>
            <person name="Keller A.-M."/>
            <person name="Kissmehl R."/>
            <person name="Klotz C."/>
            <person name="Koll F."/>
            <person name="Le Moue A."/>
            <person name="Lepere C."/>
            <person name="Malinsky S."/>
            <person name="Nowacki M."/>
            <person name="Nowak J.K."/>
            <person name="Plattner H."/>
            <person name="Poulain J."/>
            <person name="Ruiz F."/>
            <person name="Serrano V."/>
            <person name="Zagulski M."/>
            <person name="Dessen P."/>
            <person name="Betermier M."/>
            <person name="Weissenbach J."/>
            <person name="Scarpelli C."/>
            <person name="Schachter V."/>
            <person name="Sperling L."/>
            <person name="Meyer E."/>
            <person name="Cohen J."/>
            <person name="Wincker P."/>
        </authorList>
    </citation>
    <scope>NUCLEOTIDE SEQUENCE [LARGE SCALE GENOMIC DNA]</scope>
    <source>
        <strain evidence="3 4">Stock d4-2</strain>
    </source>
</reference>
<name>A0BPK8_PARTE</name>
<dbReference type="Proteomes" id="UP000000600">
    <property type="component" value="Unassembled WGS sequence"/>
</dbReference>
<evidence type="ECO:0000313" key="3">
    <source>
        <dbReference type="EMBL" id="CAK60475.1"/>
    </source>
</evidence>
<protein>
    <submittedName>
        <fullName evidence="3">Uncharacterized protein</fullName>
    </submittedName>
</protein>
<dbReference type="KEGG" id="ptm:GSPATT00005224001"/>
<feature type="coiled-coil region" evidence="1">
    <location>
        <begin position="303"/>
        <end position="330"/>
    </location>
</feature>
<accession>A0BPK8</accession>
<proteinExistence type="predicted"/>
<dbReference type="EMBL" id="CT868008">
    <property type="protein sequence ID" value="CAK60475.1"/>
    <property type="molecule type" value="Genomic_DNA"/>
</dbReference>
<gene>
    <name evidence="3" type="ORF">GSPATT00005224001</name>
</gene>
<feature type="region of interest" description="Disordered" evidence="2">
    <location>
        <begin position="81"/>
        <end position="116"/>
    </location>
</feature>
<dbReference type="InParanoid" id="A0BPK8"/>
<dbReference type="HOGENOM" id="CLU_740712_0_0_1"/>
<evidence type="ECO:0000313" key="4">
    <source>
        <dbReference type="Proteomes" id="UP000000600"/>
    </source>
</evidence>
<dbReference type="RefSeq" id="XP_001427873.1">
    <property type="nucleotide sequence ID" value="XM_001427836.1"/>
</dbReference>
<evidence type="ECO:0000256" key="1">
    <source>
        <dbReference type="SAM" id="Coils"/>
    </source>
</evidence>
<evidence type="ECO:0000256" key="2">
    <source>
        <dbReference type="SAM" id="MobiDB-lite"/>
    </source>
</evidence>